<dbReference type="PROSITE" id="PS00570">
    <property type="entry name" value="RING_HYDROXYL_ALPHA"/>
    <property type="match status" value="1"/>
</dbReference>
<feature type="domain" description="Rieske" evidence="9">
    <location>
        <begin position="28"/>
        <end position="126"/>
    </location>
</feature>
<evidence type="ECO:0000256" key="7">
    <source>
        <dbReference type="ARBA" id="ARBA00023014"/>
    </source>
</evidence>
<dbReference type="SUPFAM" id="SSF55961">
    <property type="entry name" value="Bet v1-like"/>
    <property type="match status" value="1"/>
</dbReference>
<keyword evidence="5" id="KW-0560">Oxidoreductase</keyword>
<reference evidence="10 11" key="1">
    <citation type="journal article" date="2015" name="Genome Announc.">
        <title>Complete Genome Sequence of a Novel Bacterium within the Family Rhodocyclaceae That Degrades Polycyclic Aromatic Hydrocarbons.</title>
        <authorList>
            <person name="Singleton D.R."/>
            <person name="Dickey A.N."/>
            <person name="Scholl E.H."/>
            <person name="Wright F.A."/>
            <person name="Aitken M.D."/>
        </authorList>
    </citation>
    <scope>NUCLEOTIDE SEQUENCE [LARGE SCALE GENOMIC DNA]</scope>
    <source>
        <strain evidence="11">PG1-Ca6</strain>
    </source>
</reference>
<dbReference type="InterPro" id="IPR017941">
    <property type="entry name" value="Rieske_2Fe-2S"/>
</dbReference>
<dbReference type="AlphaFoldDB" id="A0A0C5JQE6"/>
<dbReference type="EMBL" id="CP010554">
    <property type="protein sequence ID" value="AJP49471.1"/>
    <property type="molecule type" value="Genomic_DNA"/>
</dbReference>
<evidence type="ECO:0000256" key="8">
    <source>
        <dbReference type="ARBA" id="ARBA00023027"/>
    </source>
</evidence>
<keyword evidence="6" id="KW-0408">Iron</keyword>
<dbReference type="PRINTS" id="PR00090">
    <property type="entry name" value="RNGDIOXGNASE"/>
</dbReference>
<dbReference type="PANTHER" id="PTHR43756">
    <property type="entry name" value="CHOLINE MONOOXYGENASE, CHLOROPLASTIC"/>
    <property type="match status" value="1"/>
</dbReference>
<sequence>MNQIPKEVFGDKDLFEKELENIFYGDCWHVVGHVAEVPNVGDFKTFDLGRVPLLISRGKDGQVRVFYNSCTHRGNQVEVSASGNRKEFECPYHRWLFSLEGALTACPGSKEFAPDFKQENFGLLEVKSAQFLGLILVTMGKNTPPLAEWMGEEVTSTLSALLGGDGRLKLLGYQKVSYNVDWKGYNDNDGYHAPMLHAGFRMLNWQGGKGFQRMAANGNLVFEAELKPAQDNGFLKDPSLIAFKGSDPARGSMIVQLYPTTVMVKHLDMINLRFAIARSEEETEVHYAYFAHEDDDEELLQHRIRQSSNLLGPCGMISMEDAAIFRRIFIGNKTPGVAEFQKGVTSFTELPADLKQNDETGNLGRWEHYRKLMGFKREGGK</sequence>
<dbReference type="KEGG" id="rbu:PG1C_06425"/>
<name>A0A0C5JQE6_9PROT</name>
<dbReference type="Proteomes" id="UP000061603">
    <property type="component" value="Chromosome"/>
</dbReference>
<keyword evidence="8" id="KW-0520">NAD</keyword>
<dbReference type="HOGENOM" id="CLU_026244_4_0_4"/>
<keyword evidence="4" id="KW-0223">Dioxygenase</keyword>
<dbReference type="STRING" id="1565605.PG1C_06425"/>
<keyword evidence="7" id="KW-0411">Iron-sulfur</keyword>
<keyword evidence="11" id="KW-1185">Reference proteome</keyword>
<proteinExistence type="inferred from homology"/>
<evidence type="ECO:0000256" key="2">
    <source>
        <dbReference type="ARBA" id="ARBA00022714"/>
    </source>
</evidence>
<dbReference type="InterPro" id="IPR015881">
    <property type="entry name" value="ARHD_Rieske_2Fe_2S"/>
</dbReference>
<evidence type="ECO:0000259" key="9">
    <source>
        <dbReference type="PROSITE" id="PS51296"/>
    </source>
</evidence>
<dbReference type="InterPro" id="IPR036922">
    <property type="entry name" value="Rieske_2Fe-2S_sf"/>
</dbReference>
<dbReference type="Pfam" id="PF00848">
    <property type="entry name" value="Ring_hydroxyl_A"/>
    <property type="match status" value="1"/>
</dbReference>
<dbReference type="PATRIC" id="fig|1565605.3.peg.1353"/>
<dbReference type="Gene3D" id="3.90.380.10">
    <property type="entry name" value="Naphthalene 1,2-dioxygenase Alpha Subunit, Chain A, domain 1"/>
    <property type="match status" value="1"/>
</dbReference>
<dbReference type="GO" id="GO:0005506">
    <property type="term" value="F:iron ion binding"/>
    <property type="evidence" value="ECO:0007669"/>
    <property type="project" value="InterPro"/>
</dbReference>
<dbReference type="InterPro" id="IPR001663">
    <property type="entry name" value="Rng_hydr_dOase-A"/>
</dbReference>
<protein>
    <submittedName>
        <fullName evidence="10">(2Fe-2S)-binding protein</fullName>
    </submittedName>
</protein>
<dbReference type="InterPro" id="IPR015879">
    <property type="entry name" value="Ring_hydroxy_dOase_asu_C_dom"/>
</dbReference>
<dbReference type="PROSITE" id="PS51296">
    <property type="entry name" value="RIESKE"/>
    <property type="match status" value="1"/>
</dbReference>
<keyword evidence="3" id="KW-0479">Metal-binding</keyword>
<dbReference type="SUPFAM" id="SSF50022">
    <property type="entry name" value="ISP domain"/>
    <property type="match status" value="1"/>
</dbReference>
<dbReference type="Pfam" id="PF00355">
    <property type="entry name" value="Rieske"/>
    <property type="match status" value="1"/>
</dbReference>
<comment type="similarity">
    <text evidence="1">Belongs to the bacterial ring-hydroxylating dioxygenase alpha subunit family.</text>
</comment>
<evidence type="ECO:0000313" key="11">
    <source>
        <dbReference type="Proteomes" id="UP000061603"/>
    </source>
</evidence>
<evidence type="ECO:0000256" key="6">
    <source>
        <dbReference type="ARBA" id="ARBA00023004"/>
    </source>
</evidence>
<keyword evidence="2" id="KW-0001">2Fe-2S</keyword>
<accession>A0A0C5JQE6</accession>
<evidence type="ECO:0000256" key="4">
    <source>
        <dbReference type="ARBA" id="ARBA00022964"/>
    </source>
</evidence>
<gene>
    <name evidence="10" type="ORF">PG1C_06425</name>
</gene>
<dbReference type="GO" id="GO:0051537">
    <property type="term" value="F:2 iron, 2 sulfur cluster binding"/>
    <property type="evidence" value="ECO:0007669"/>
    <property type="project" value="UniProtKB-KW"/>
</dbReference>
<dbReference type="PANTHER" id="PTHR43756:SF1">
    <property type="entry name" value="3-PHENYLPROPIONATE_CINNAMIC ACID DIOXYGENASE SUBUNIT ALPHA"/>
    <property type="match status" value="1"/>
</dbReference>
<evidence type="ECO:0000256" key="1">
    <source>
        <dbReference type="ARBA" id="ARBA00008751"/>
    </source>
</evidence>
<dbReference type="Gene3D" id="2.102.10.10">
    <property type="entry name" value="Rieske [2Fe-2S] iron-sulphur domain"/>
    <property type="match status" value="1"/>
</dbReference>
<evidence type="ECO:0000256" key="3">
    <source>
        <dbReference type="ARBA" id="ARBA00022723"/>
    </source>
</evidence>
<dbReference type="GO" id="GO:0051213">
    <property type="term" value="F:dioxygenase activity"/>
    <property type="evidence" value="ECO:0007669"/>
    <property type="project" value="UniProtKB-KW"/>
</dbReference>
<evidence type="ECO:0000256" key="5">
    <source>
        <dbReference type="ARBA" id="ARBA00023002"/>
    </source>
</evidence>
<dbReference type="CDD" id="cd03469">
    <property type="entry name" value="Rieske_RO_Alpha_N"/>
    <property type="match status" value="1"/>
</dbReference>
<organism evidence="10 11">
    <name type="scientific">Rugosibacter aromaticivorans</name>
    <dbReference type="NCBI Taxonomy" id="1565605"/>
    <lineage>
        <taxon>Bacteria</taxon>
        <taxon>Pseudomonadati</taxon>
        <taxon>Pseudomonadota</taxon>
        <taxon>Betaproteobacteria</taxon>
        <taxon>Nitrosomonadales</taxon>
        <taxon>Sterolibacteriaceae</taxon>
        <taxon>Rugosibacter</taxon>
    </lineage>
</organism>
<evidence type="ECO:0000313" key="10">
    <source>
        <dbReference type="EMBL" id="AJP49471.1"/>
    </source>
</evidence>